<name>A0ACC1R3A4_9HYPO</name>
<sequence length="290" mass="31767">MDIKSGSEYTIAEVAKCSNEAFADYFGHPIVWTPEQLESYLPNHCISMQRSLVASPKGSDTPAGFCLMAYRDDLPGHARLAGMGVTPSWAGKGVGSQLIKAMVEAARAEGTHTIWLEVITLNTAAIKLYTKAGFEVVRQMGHWKKDVPTDEMSLEDGQLPLEESTPQEVLELTRRYGAAAEMPWQMWHQFALATSPENSRAFKLGQAYCAISDPEDDSKDTVSLQSLVVVPEARGKGQATALLRAVMAKYPGKKWKSPAVVPREFGDAIAKKLGFTSDEITLDLMKLTVN</sequence>
<keyword evidence="2" id="KW-1185">Reference proteome</keyword>
<dbReference type="EMBL" id="JANAKD010000133">
    <property type="protein sequence ID" value="KAJ3497177.1"/>
    <property type="molecule type" value="Genomic_DNA"/>
</dbReference>
<organism evidence="1 2">
    <name type="scientific">Lecanicillium saksenae</name>
    <dbReference type="NCBI Taxonomy" id="468837"/>
    <lineage>
        <taxon>Eukaryota</taxon>
        <taxon>Fungi</taxon>
        <taxon>Dikarya</taxon>
        <taxon>Ascomycota</taxon>
        <taxon>Pezizomycotina</taxon>
        <taxon>Sordariomycetes</taxon>
        <taxon>Hypocreomycetidae</taxon>
        <taxon>Hypocreales</taxon>
        <taxon>Cordycipitaceae</taxon>
        <taxon>Lecanicillium</taxon>
    </lineage>
</organism>
<evidence type="ECO:0000313" key="2">
    <source>
        <dbReference type="Proteomes" id="UP001148737"/>
    </source>
</evidence>
<evidence type="ECO:0000313" key="1">
    <source>
        <dbReference type="EMBL" id="KAJ3497177.1"/>
    </source>
</evidence>
<comment type="caution">
    <text evidence="1">The sequence shown here is derived from an EMBL/GenBank/DDBJ whole genome shotgun (WGS) entry which is preliminary data.</text>
</comment>
<gene>
    <name evidence="1" type="ORF">NLG97_g2106</name>
</gene>
<proteinExistence type="predicted"/>
<reference evidence="1" key="1">
    <citation type="submission" date="2022-07" db="EMBL/GenBank/DDBJ databases">
        <title>Genome Sequence of Lecanicillium saksenae.</title>
        <authorList>
            <person name="Buettner E."/>
        </authorList>
    </citation>
    <scope>NUCLEOTIDE SEQUENCE</scope>
    <source>
        <strain evidence="1">VT-O1</strain>
    </source>
</reference>
<accession>A0ACC1R3A4</accession>
<protein>
    <submittedName>
        <fullName evidence="1">Uncharacterized protein</fullName>
    </submittedName>
</protein>
<dbReference type="Proteomes" id="UP001148737">
    <property type="component" value="Unassembled WGS sequence"/>
</dbReference>